<evidence type="ECO:0000313" key="6">
    <source>
        <dbReference type="EnsemblMetazoa" id="ASTEI08905-PA"/>
    </source>
</evidence>
<dbReference type="Proteomes" id="UP000076408">
    <property type="component" value="Unassembled WGS sequence"/>
</dbReference>
<accession>A0A182YKB9</accession>
<evidence type="ECO:0000256" key="1">
    <source>
        <dbReference type="ARBA" id="ARBA00012513"/>
    </source>
</evidence>
<dbReference type="SMART" id="SM00220">
    <property type="entry name" value="S_TKc"/>
    <property type="match status" value="1"/>
</dbReference>
<keyword evidence="4" id="KW-0418">Kinase</keyword>
<keyword evidence="2 4" id="KW-0547">Nucleotide-binding</keyword>
<proteinExistence type="inferred from homology"/>
<dbReference type="InterPro" id="IPR000719">
    <property type="entry name" value="Prot_kinase_dom"/>
</dbReference>
<keyword evidence="4" id="KW-0808">Transferase</keyword>
<comment type="similarity">
    <text evidence="4">Belongs to the protein kinase superfamily.</text>
</comment>
<evidence type="ECO:0000256" key="3">
    <source>
        <dbReference type="ARBA" id="ARBA00022840"/>
    </source>
</evidence>
<feature type="domain" description="Protein kinase" evidence="5">
    <location>
        <begin position="8"/>
        <end position="252"/>
    </location>
</feature>
<dbReference type="EnsemblMetazoa" id="ASTEI08905-RA">
    <property type="protein sequence ID" value="ASTEI08905-PA"/>
    <property type="gene ID" value="ASTEI08905"/>
</dbReference>
<dbReference type="GO" id="GO:0005524">
    <property type="term" value="F:ATP binding"/>
    <property type="evidence" value="ECO:0007669"/>
    <property type="project" value="UniProtKB-UniRule"/>
</dbReference>
<evidence type="ECO:0000259" key="5">
    <source>
        <dbReference type="PROSITE" id="PS50011"/>
    </source>
</evidence>
<name>A0A182YKB9_ANOST</name>
<dbReference type="VEuPathDB" id="VectorBase:ASTEI08905"/>
<evidence type="ECO:0000256" key="4">
    <source>
        <dbReference type="RuleBase" id="RU000304"/>
    </source>
</evidence>
<sequence>MEPYVEGYDLLFEIGSGSFGVVYHAMSSEGGQNVAIKVEYSMQRPQSLSNEYEMYKTLEGGRGIPRAHLFQKHRQYNVMVLDLLGPTLDELFEVCNRRFSLKTVLMLADQMLSRLEYIHAKCIVHRDLKPSNFLMGARPALKSACKSGGNVVGTMRYISINAHAGAEQSPRDDLEALGHILVYFLRGSLPWQGITAVSKQQRMERILERKSSTPIKSLCEGLPWEFSNFLSYCRCMDFGEGPPYHKIKHSFQKLFCQLSYEHDYLYDWVFVEQDDSAQEDNPEEEGTA</sequence>
<dbReference type="GO" id="GO:0004674">
    <property type="term" value="F:protein serine/threonine kinase activity"/>
    <property type="evidence" value="ECO:0007669"/>
    <property type="project" value="UniProtKB-KW"/>
</dbReference>
<dbReference type="VEuPathDB" id="VectorBase:ASTE000609"/>
<evidence type="ECO:0000313" key="7">
    <source>
        <dbReference type="Proteomes" id="UP000076408"/>
    </source>
</evidence>
<dbReference type="PANTHER" id="PTHR11909">
    <property type="entry name" value="CASEIN KINASE-RELATED"/>
    <property type="match status" value="1"/>
</dbReference>
<dbReference type="InterPro" id="IPR050235">
    <property type="entry name" value="CK1_Ser-Thr_kinase"/>
</dbReference>
<dbReference type="PROSITE" id="PS00107">
    <property type="entry name" value="PROTEIN_KINASE_ATP"/>
    <property type="match status" value="1"/>
</dbReference>
<protein>
    <recommendedName>
        <fullName evidence="1">non-specific serine/threonine protein kinase</fullName>
        <ecNumber evidence="1">2.7.11.1</ecNumber>
    </recommendedName>
</protein>
<keyword evidence="7" id="KW-1185">Reference proteome</keyword>
<dbReference type="InterPro" id="IPR017441">
    <property type="entry name" value="Protein_kinase_ATP_BS"/>
</dbReference>
<dbReference type="PROSITE" id="PS50011">
    <property type="entry name" value="PROTEIN_KINASE_DOM"/>
    <property type="match status" value="1"/>
</dbReference>
<organism evidence="6 7">
    <name type="scientific">Anopheles stephensi</name>
    <name type="common">Indo-Pakistan malaria mosquito</name>
    <dbReference type="NCBI Taxonomy" id="30069"/>
    <lineage>
        <taxon>Eukaryota</taxon>
        <taxon>Metazoa</taxon>
        <taxon>Ecdysozoa</taxon>
        <taxon>Arthropoda</taxon>
        <taxon>Hexapoda</taxon>
        <taxon>Insecta</taxon>
        <taxon>Pterygota</taxon>
        <taxon>Neoptera</taxon>
        <taxon>Endopterygota</taxon>
        <taxon>Diptera</taxon>
        <taxon>Nematocera</taxon>
        <taxon>Culicoidea</taxon>
        <taxon>Culicidae</taxon>
        <taxon>Anophelinae</taxon>
        <taxon>Anopheles</taxon>
    </lineage>
</organism>
<dbReference type="InterPro" id="IPR011009">
    <property type="entry name" value="Kinase-like_dom_sf"/>
</dbReference>
<reference evidence="7" key="1">
    <citation type="journal article" date="2014" name="Genome Biol.">
        <title>Genome analysis of a major urban malaria vector mosquito, Anopheles stephensi.</title>
        <authorList>
            <person name="Jiang X."/>
            <person name="Peery A."/>
            <person name="Hall A.B."/>
            <person name="Sharma A."/>
            <person name="Chen X.G."/>
            <person name="Waterhouse R.M."/>
            <person name="Komissarov A."/>
            <person name="Riehle M.M."/>
            <person name="Shouche Y."/>
            <person name="Sharakhova M.V."/>
            <person name="Lawson D."/>
            <person name="Pakpour N."/>
            <person name="Arensburger P."/>
            <person name="Davidson V.L."/>
            <person name="Eiglmeier K."/>
            <person name="Emrich S."/>
            <person name="George P."/>
            <person name="Kennedy R.C."/>
            <person name="Mane S.P."/>
            <person name="Maslen G."/>
            <person name="Oringanje C."/>
            <person name="Qi Y."/>
            <person name="Settlage R."/>
            <person name="Tojo M."/>
            <person name="Tubio J.M."/>
            <person name="Unger M.F."/>
            <person name="Wang B."/>
            <person name="Vernick K.D."/>
            <person name="Ribeiro J.M."/>
            <person name="James A.A."/>
            <person name="Michel K."/>
            <person name="Riehle M.A."/>
            <person name="Luckhart S."/>
            <person name="Sharakhov I.V."/>
            <person name="Tu Z."/>
        </authorList>
    </citation>
    <scope>NUCLEOTIDE SEQUENCE [LARGE SCALE GENOMIC DNA]</scope>
    <source>
        <strain evidence="7">Indian</strain>
    </source>
</reference>
<dbReference type="PROSITE" id="PS00108">
    <property type="entry name" value="PROTEIN_KINASE_ST"/>
    <property type="match status" value="1"/>
</dbReference>
<dbReference type="SUPFAM" id="SSF56112">
    <property type="entry name" value="Protein kinase-like (PK-like)"/>
    <property type="match status" value="1"/>
</dbReference>
<dbReference type="Pfam" id="PF00069">
    <property type="entry name" value="Pkinase"/>
    <property type="match status" value="1"/>
</dbReference>
<dbReference type="CDD" id="cd14016">
    <property type="entry name" value="STKc_CK1"/>
    <property type="match status" value="1"/>
</dbReference>
<dbReference type="Gene3D" id="1.10.510.10">
    <property type="entry name" value="Transferase(Phosphotransferase) domain 1"/>
    <property type="match status" value="1"/>
</dbReference>
<dbReference type="OMA" id="QFTINID"/>
<keyword evidence="3 4" id="KW-0067">ATP-binding</keyword>
<dbReference type="AlphaFoldDB" id="A0A182YKB9"/>
<evidence type="ECO:0000256" key="2">
    <source>
        <dbReference type="ARBA" id="ARBA00022741"/>
    </source>
</evidence>
<reference evidence="6" key="2">
    <citation type="submission" date="2020-05" db="UniProtKB">
        <authorList>
            <consortium name="EnsemblMetazoa"/>
        </authorList>
    </citation>
    <scope>IDENTIFICATION</scope>
    <source>
        <strain evidence="6">Indian</strain>
    </source>
</reference>
<dbReference type="STRING" id="30069.A0A182YKB9"/>
<dbReference type="InterPro" id="IPR008271">
    <property type="entry name" value="Ser/Thr_kinase_AS"/>
</dbReference>
<keyword evidence="4" id="KW-0723">Serine/threonine-protein kinase</keyword>
<dbReference type="EC" id="2.7.11.1" evidence="1"/>
<dbReference type="VEuPathDB" id="VectorBase:ASTEI20_042146"/>